<dbReference type="RefSeq" id="WP_091971864.1">
    <property type="nucleotide sequence ID" value="NZ_CP124062.1"/>
</dbReference>
<dbReference type="NCBIfam" id="TIGR02348">
    <property type="entry name" value="GroEL"/>
    <property type="match status" value="1"/>
</dbReference>
<feature type="binding site" evidence="6">
    <location>
        <position position="495"/>
    </location>
    <ligand>
        <name>ATP</name>
        <dbReference type="ChEBI" id="CHEBI:30616"/>
    </ligand>
</feature>
<dbReference type="InterPro" id="IPR001844">
    <property type="entry name" value="Cpn60/GroEL"/>
</dbReference>
<evidence type="ECO:0000256" key="2">
    <source>
        <dbReference type="ARBA" id="ARBA00022741"/>
    </source>
</evidence>
<keyword evidence="10" id="KW-1185">Reference proteome</keyword>
<dbReference type="NCBIfam" id="NF009488">
    <property type="entry name" value="PRK12850.1"/>
    <property type="match status" value="1"/>
</dbReference>
<comment type="subcellular location">
    <subcellularLocation>
        <location evidence="6">Cytoplasm</location>
    </subcellularLocation>
</comment>
<dbReference type="InterPro" id="IPR002423">
    <property type="entry name" value="Cpn60/GroEL/TCP-1"/>
</dbReference>
<organism evidence="9 10">
    <name type="scientific">Borreliella japonica</name>
    <name type="common">Borrelia japonica</name>
    <dbReference type="NCBI Taxonomy" id="34095"/>
    <lineage>
        <taxon>Bacteria</taxon>
        <taxon>Pseudomonadati</taxon>
        <taxon>Spirochaetota</taxon>
        <taxon>Spirochaetia</taxon>
        <taxon>Spirochaetales</taxon>
        <taxon>Borreliaceae</taxon>
        <taxon>Borreliella</taxon>
    </lineage>
</organism>
<dbReference type="Gene3D" id="3.50.7.10">
    <property type="entry name" value="GroEL"/>
    <property type="match status" value="1"/>
</dbReference>
<dbReference type="Proteomes" id="UP000199262">
    <property type="component" value="Unassembled WGS sequence"/>
</dbReference>
<dbReference type="OrthoDB" id="9766614at2"/>
<dbReference type="InterPro" id="IPR027413">
    <property type="entry name" value="GROEL-like_equatorial_sf"/>
</dbReference>
<dbReference type="GO" id="GO:0042026">
    <property type="term" value="P:protein refolding"/>
    <property type="evidence" value="ECO:0007669"/>
    <property type="project" value="UniProtKB-UniRule"/>
</dbReference>
<evidence type="ECO:0000313" key="10">
    <source>
        <dbReference type="Proteomes" id="UP000199262"/>
    </source>
</evidence>
<evidence type="ECO:0000256" key="6">
    <source>
        <dbReference type="HAMAP-Rule" id="MF_00600"/>
    </source>
</evidence>
<dbReference type="InterPro" id="IPR018370">
    <property type="entry name" value="Chaperonin_Cpn60_CS"/>
</dbReference>
<dbReference type="InterPro" id="IPR027410">
    <property type="entry name" value="TCP-1-like_intermed_sf"/>
</dbReference>
<dbReference type="PANTHER" id="PTHR45633">
    <property type="entry name" value="60 KDA HEAT SHOCK PROTEIN, MITOCHONDRIAL"/>
    <property type="match status" value="1"/>
</dbReference>
<feature type="binding site" evidence="6">
    <location>
        <position position="413"/>
    </location>
    <ligand>
        <name>ATP</name>
        <dbReference type="ChEBI" id="CHEBI:30616"/>
    </ligand>
</feature>
<dbReference type="GO" id="GO:0005524">
    <property type="term" value="F:ATP binding"/>
    <property type="evidence" value="ECO:0007669"/>
    <property type="project" value="UniProtKB-UniRule"/>
</dbReference>
<proteinExistence type="inferred from homology"/>
<sequence>MAKDIYFNEDARKSLLSGVEKLSNAVKVTLGPKGRNVLIDKKFGSPTVTKDGVSVAREIELENSFENMGAQLLKEVAIKTNDVAGDGTTTATVLAYAIAREGLKNVSSGINPIGIKKGIDHAVNLAAEKIRQSAKKITTKEEIAQVASISANNDSYIGEKIAEAMDKVGKDGVITVEESKTFDTTISYVEGMQFDRGYLSPYFSTNKENMSVSFDDAFILIYEKKISSIKELLPVLEKVLGTNKPLLIIAEDIEGDALAALVLNSVRGALKVCAIKSPGFGDRRKAMLEDIAVLTGGVLISEELGLTLETVEIEQLGQAKTIKVDKDNTTIINTGNKEQIKERSELIKKQIEDSTSEYDKEKLQERLAKLVGGVAVINVGAVTEVELKEKKHRVEDALSATRAAVEEGVVPGGGSTLIEVAMYLDTIDTSKLSYEEKQGFEIVKRSLEEPMRQIISNAGFEGSIYIHQIKTEKKGLGFDASSFKWVNMIESGIIDPAKVTRSALQNAASIAGLLLTTECAITDIKEDKNASGGGGYPMDPGMGMM</sequence>
<dbReference type="Gene3D" id="1.10.560.10">
    <property type="entry name" value="GroEL-like equatorial domain"/>
    <property type="match status" value="1"/>
</dbReference>
<evidence type="ECO:0000256" key="3">
    <source>
        <dbReference type="ARBA" id="ARBA00022840"/>
    </source>
</evidence>
<dbReference type="FunFam" id="3.50.7.10:FF:000001">
    <property type="entry name" value="60 kDa chaperonin"/>
    <property type="match status" value="1"/>
</dbReference>
<comment type="function">
    <text evidence="6 8">Together with its co-chaperonin GroES, plays an essential role in assisting protein folding. The GroEL-GroES system forms a nano-cage that allows encapsulation of the non-native substrate proteins and provides a physical environment optimized to promote and accelerate protein folding.</text>
</comment>
<evidence type="ECO:0000256" key="1">
    <source>
        <dbReference type="ARBA" id="ARBA00006607"/>
    </source>
</evidence>
<evidence type="ECO:0000256" key="7">
    <source>
        <dbReference type="RuleBase" id="RU000418"/>
    </source>
</evidence>
<evidence type="ECO:0000256" key="4">
    <source>
        <dbReference type="ARBA" id="ARBA00023186"/>
    </source>
</evidence>
<dbReference type="EC" id="5.6.1.7" evidence="6"/>
<dbReference type="SUPFAM" id="SSF48592">
    <property type="entry name" value="GroEL equatorial domain-like"/>
    <property type="match status" value="1"/>
</dbReference>
<dbReference type="GO" id="GO:0140662">
    <property type="term" value="F:ATP-dependent protein folding chaperone"/>
    <property type="evidence" value="ECO:0007669"/>
    <property type="project" value="InterPro"/>
</dbReference>
<dbReference type="EMBL" id="FMTE01000002">
    <property type="protein sequence ID" value="SCW27112.1"/>
    <property type="molecule type" value="Genomic_DNA"/>
</dbReference>
<dbReference type="PROSITE" id="PS00296">
    <property type="entry name" value="CHAPERONINS_CPN60"/>
    <property type="match status" value="1"/>
</dbReference>
<dbReference type="AlphaFoldDB" id="A0A1G4P4B7"/>
<dbReference type="Gene3D" id="3.30.260.10">
    <property type="entry name" value="TCP-1-like chaperonin intermediate domain"/>
    <property type="match status" value="1"/>
</dbReference>
<dbReference type="SUPFAM" id="SSF52029">
    <property type="entry name" value="GroEL apical domain-like"/>
    <property type="match status" value="1"/>
</dbReference>
<dbReference type="GO" id="GO:0005737">
    <property type="term" value="C:cytoplasm"/>
    <property type="evidence" value="ECO:0007669"/>
    <property type="project" value="UniProtKB-SubCell"/>
</dbReference>
<keyword evidence="6" id="KW-0963">Cytoplasm</keyword>
<gene>
    <name evidence="6" type="primary">groEL</name>
    <name evidence="6" type="synonym">groL</name>
    <name evidence="9" type="ORF">SAMN02983004_00198</name>
</gene>
<name>A0A1G4P4B7_BORJA</name>
<dbReference type="NCBIfam" id="NF009487">
    <property type="entry name" value="PRK12849.1"/>
    <property type="match status" value="1"/>
</dbReference>
<dbReference type="InterPro" id="IPR027409">
    <property type="entry name" value="GroEL-like_apical_dom_sf"/>
</dbReference>
<accession>A0A1G4P4B7</accession>
<dbReference type="PRINTS" id="PR00298">
    <property type="entry name" value="CHAPERONIN60"/>
</dbReference>
<keyword evidence="5 6" id="KW-0413">Isomerase</keyword>
<evidence type="ECO:0000256" key="8">
    <source>
        <dbReference type="RuleBase" id="RU000419"/>
    </source>
</evidence>
<dbReference type="NCBIfam" id="NF000592">
    <property type="entry name" value="PRK00013.1"/>
    <property type="match status" value="1"/>
</dbReference>
<keyword evidence="4 6" id="KW-0143">Chaperone</keyword>
<comment type="subunit">
    <text evidence="6 8">Forms a cylinder of 14 subunits composed of two heptameric rings stacked back-to-back. Interacts with the co-chaperonin GroES.</text>
</comment>
<keyword evidence="3 6" id="KW-0067">ATP-binding</keyword>
<comment type="caution">
    <text evidence="6">Lacks conserved residue(s) required for the propagation of feature annotation.</text>
</comment>
<dbReference type="Pfam" id="PF00118">
    <property type="entry name" value="Cpn60_TCP1"/>
    <property type="match status" value="1"/>
</dbReference>
<keyword evidence="2 6" id="KW-0547">Nucleotide-binding</keyword>
<comment type="similarity">
    <text evidence="1 6 7">Belongs to the chaperonin (HSP60) family.</text>
</comment>
<feature type="binding site" evidence="6">
    <location>
        <position position="50"/>
    </location>
    <ligand>
        <name>ATP</name>
        <dbReference type="ChEBI" id="CHEBI:30616"/>
    </ligand>
</feature>
<dbReference type="SUPFAM" id="SSF54849">
    <property type="entry name" value="GroEL-intermediate domain like"/>
    <property type="match status" value="1"/>
</dbReference>
<dbReference type="GO" id="GO:0016853">
    <property type="term" value="F:isomerase activity"/>
    <property type="evidence" value="ECO:0007669"/>
    <property type="project" value="UniProtKB-KW"/>
</dbReference>
<protein>
    <recommendedName>
        <fullName evidence="6">Chaperonin GroEL</fullName>
        <ecNumber evidence="6">5.6.1.7</ecNumber>
    </recommendedName>
    <alternativeName>
        <fullName evidence="6">60 kDa chaperonin</fullName>
    </alternativeName>
    <alternativeName>
        <fullName evidence="6">Chaperonin-60</fullName>
        <shortName evidence="6">Cpn60</shortName>
    </alternativeName>
</protein>
<reference evidence="10" key="1">
    <citation type="submission" date="2016-10" db="EMBL/GenBank/DDBJ databases">
        <authorList>
            <person name="Varghese N."/>
            <person name="Submissions S."/>
        </authorList>
    </citation>
    <scope>NUCLEOTIDE SEQUENCE [LARGE SCALE GENOMIC DNA]</scope>
    <source>
        <strain evidence="10">ATCC 51557</strain>
    </source>
</reference>
<evidence type="ECO:0000313" key="9">
    <source>
        <dbReference type="EMBL" id="SCW27112.1"/>
    </source>
</evidence>
<dbReference type="GO" id="GO:0051082">
    <property type="term" value="F:unfolded protein binding"/>
    <property type="evidence" value="ECO:0007669"/>
    <property type="project" value="UniProtKB-UniRule"/>
</dbReference>
<dbReference type="HAMAP" id="MF_00600">
    <property type="entry name" value="CH60"/>
    <property type="match status" value="1"/>
</dbReference>
<feature type="binding site" evidence="6">
    <location>
        <begin position="29"/>
        <end position="32"/>
    </location>
    <ligand>
        <name>ATP</name>
        <dbReference type="ChEBI" id="CHEBI:30616"/>
    </ligand>
</feature>
<feature type="binding site" evidence="6">
    <location>
        <begin position="86"/>
        <end position="90"/>
    </location>
    <ligand>
        <name>ATP</name>
        <dbReference type="ChEBI" id="CHEBI:30616"/>
    </ligand>
</feature>
<evidence type="ECO:0000256" key="5">
    <source>
        <dbReference type="ARBA" id="ARBA00023235"/>
    </source>
</evidence>
<dbReference type="CDD" id="cd03344">
    <property type="entry name" value="GroEL"/>
    <property type="match status" value="1"/>
</dbReference>
<dbReference type="NCBIfam" id="NF009489">
    <property type="entry name" value="PRK12851.1"/>
    <property type="match status" value="1"/>
</dbReference>